<evidence type="ECO:0000256" key="5">
    <source>
        <dbReference type="ARBA" id="ARBA00023242"/>
    </source>
</evidence>
<feature type="compositionally biased region" description="Polar residues" evidence="6">
    <location>
        <begin position="886"/>
        <end position="913"/>
    </location>
</feature>
<feature type="region of interest" description="Disordered" evidence="6">
    <location>
        <begin position="808"/>
        <end position="860"/>
    </location>
</feature>
<dbReference type="CDD" id="cd00067">
    <property type="entry name" value="GAL4"/>
    <property type="match status" value="1"/>
</dbReference>
<accession>A0A7R7VL62</accession>
<dbReference type="Pfam" id="PF04082">
    <property type="entry name" value="Fungal_trans"/>
    <property type="match status" value="1"/>
</dbReference>
<dbReference type="Pfam" id="PF00172">
    <property type="entry name" value="Zn_clus"/>
    <property type="match status" value="1"/>
</dbReference>
<dbReference type="SMART" id="SM00066">
    <property type="entry name" value="GAL4"/>
    <property type="match status" value="1"/>
</dbReference>
<dbReference type="AlphaFoldDB" id="A0A7R7VL62"/>
<dbReference type="CDD" id="cd12148">
    <property type="entry name" value="fungal_TF_MHR"/>
    <property type="match status" value="1"/>
</dbReference>
<feature type="region of interest" description="Disordered" evidence="6">
    <location>
        <begin position="750"/>
        <end position="789"/>
    </location>
</feature>
<dbReference type="PROSITE" id="PS50048">
    <property type="entry name" value="ZN2_CY6_FUNGAL_2"/>
    <property type="match status" value="1"/>
</dbReference>
<sequence length="995" mass="108817">MSQPSSTKNGCNGIAAQPVPVPPPRQIRFVSTDGQPQTKRRRVNAACRTCRRRKIRCSGEQPVCKTCTDYNHTCLGYSDPLSHVRSQSDSAPRRPNLSSLPSSTEAIKPEDTRAVESQSPDPPRRHNGPSHRRRASETLKSTTGPKNAFPFKNPSSYTAKDLGQQQQAAEDSPGSSRSSISANPRAQVPYFRYFGPTAIVPGFKQMLVEIRGSRKSNPSSDSSSFPSRSPKSAGTKLNTMSAISNTSRDDNKIPFYDTNDSSPVSNLVTHLCELFFEHLGCNFPFLQRDRFLRDLTDKRVNTMLVNVVCALSARFSPHPLLGPPQSLTIDGYEEPHDWKMSDRGHPFACRARGALVDSLSCPTLSVAQACLLLAYEEFGANRDSGLWMYLGISIRMAQDLGIQKRHGPHGPTDDSLGEEPGDDHSELSHSPDGGAQGIEDSKREREDTFWCIYFLDRVISSGTGRPVTLVDEDIQLCFPAQSEAVVSNGWPAPFPPLIRIIHLYGRATDIINGIQDVNDVTDDTVKRLAGLESDLTGIYSALSSKLYFDAANLQQYAMAKEGTSFILLHLWFHALIVLLHQPTLLHSFGGTIQQLYPNSRPLAMSSAKTIADIASFSELMDSKSFVGNPFTSQPMYIAACAFLMESAYYASPDSKSGISPQPLLANQSSGFVMPNVGLASGSEQRSIGATQHHLLAKSAKDNYQKCYKALKALEMYWDGTKYILTVLDQKAKGIVDPLLYTAEEAGDAPVQPLTTRKRERPTASDTTLNLESQATPDVAPSTEGRLPRLDPSQAIGWALTNAADPHNPNLSVLYQNPAAHTSSTPNKPTLPSQYSHGYPNAGQNANTYSQPVESPRHIQTTRSPPILSVHDIPASEANPYLGLNASYPNTDSRNAPSQSSSTYNQSLPPSQLGTAAPEFHYQIPPGPNGHQPSDYYHPGFHSSANDVLIESQNIDMNMLHDPGNLPFLNGDGLAWLEYLPPDVASLFGEHPQYPS</sequence>
<organism evidence="8 9">
    <name type="scientific">Aspergillus chevalieri</name>
    <name type="common">Eurotium chevalieri</name>
    <dbReference type="NCBI Taxonomy" id="182096"/>
    <lineage>
        <taxon>Eukaryota</taxon>
        <taxon>Fungi</taxon>
        <taxon>Dikarya</taxon>
        <taxon>Ascomycota</taxon>
        <taxon>Pezizomycotina</taxon>
        <taxon>Eurotiomycetes</taxon>
        <taxon>Eurotiomycetidae</taxon>
        <taxon>Eurotiales</taxon>
        <taxon>Aspergillaceae</taxon>
        <taxon>Aspergillus</taxon>
        <taxon>Aspergillus subgen. Aspergillus</taxon>
    </lineage>
</organism>
<dbReference type="GO" id="GO:0006351">
    <property type="term" value="P:DNA-templated transcription"/>
    <property type="evidence" value="ECO:0007669"/>
    <property type="project" value="InterPro"/>
</dbReference>
<gene>
    <name evidence="8" type="ORF">ACHE_30682A</name>
</gene>
<protein>
    <recommendedName>
        <fullName evidence="7">Zn(2)-C6 fungal-type domain-containing protein</fullName>
    </recommendedName>
</protein>
<dbReference type="InterPro" id="IPR001138">
    <property type="entry name" value="Zn2Cys6_DnaBD"/>
</dbReference>
<feature type="region of interest" description="Disordered" evidence="6">
    <location>
        <begin position="1"/>
        <end position="43"/>
    </location>
</feature>
<reference evidence="8" key="2">
    <citation type="submission" date="2021-02" db="EMBL/GenBank/DDBJ databases">
        <title>Aspergillus chevalieri M1 genome sequence.</title>
        <authorList>
            <person name="Kadooka C."/>
            <person name="Mori K."/>
            <person name="Futagami T."/>
        </authorList>
    </citation>
    <scope>NUCLEOTIDE SEQUENCE</scope>
    <source>
        <strain evidence="8">M1</strain>
    </source>
</reference>
<dbReference type="InterPro" id="IPR036864">
    <property type="entry name" value="Zn2-C6_fun-type_DNA-bd_sf"/>
</dbReference>
<keyword evidence="3" id="KW-0238">DNA-binding</keyword>
<feature type="region of interest" description="Disordered" evidence="6">
    <location>
        <begin position="82"/>
        <end position="183"/>
    </location>
</feature>
<dbReference type="PANTHER" id="PTHR47783:SF1">
    <property type="entry name" value="ZN(II)2CYS6 TRANSCRIPTION FACTOR (EUROFUNG)"/>
    <property type="match status" value="1"/>
</dbReference>
<keyword evidence="9" id="KW-1185">Reference proteome</keyword>
<reference evidence="8" key="1">
    <citation type="submission" date="2021-01" db="EMBL/GenBank/DDBJ databases">
        <authorList>
            <consortium name="Aspergillus chevalieri M1 genome sequencing consortium"/>
            <person name="Kazuki M."/>
            <person name="Futagami T."/>
        </authorList>
    </citation>
    <scope>NUCLEOTIDE SEQUENCE</scope>
    <source>
        <strain evidence="8">M1</strain>
    </source>
</reference>
<evidence type="ECO:0000256" key="6">
    <source>
        <dbReference type="SAM" id="MobiDB-lite"/>
    </source>
</evidence>
<dbReference type="KEGG" id="ache:ACHE_30682A"/>
<feature type="region of interest" description="Disordered" evidence="6">
    <location>
        <begin position="212"/>
        <end position="250"/>
    </location>
</feature>
<feature type="compositionally biased region" description="Polar residues" evidence="6">
    <location>
        <begin position="153"/>
        <end position="183"/>
    </location>
</feature>
<evidence type="ECO:0000259" key="7">
    <source>
        <dbReference type="PROSITE" id="PS50048"/>
    </source>
</evidence>
<dbReference type="EMBL" id="AP024418">
    <property type="protein sequence ID" value="BCR86695.1"/>
    <property type="molecule type" value="Genomic_DNA"/>
</dbReference>
<dbReference type="PROSITE" id="PS00463">
    <property type="entry name" value="ZN2_CY6_FUNGAL_1"/>
    <property type="match status" value="1"/>
</dbReference>
<dbReference type="GO" id="GO:0003677">
    <property type="term" value="F:DNA binding"/>
    <property type="evidence" value="ECO:0007669"/>
    <property type="project" value="UniProtKB-KW"/>
</dbReference>
<keyword evidence="2" id="KW-0805">Transcription regulation</keyword>
<evidence type="ECO:0000313" key="8">
    <source>
        <dbReference type="EMBL" id="BCR86695.1"/>
    </source>
</evidence>
<evidence type="ECO:0000256" key="2">
    <source>
        <dbReference type="ARBA" id="ARBA00023015"/>
    </source>
</evidence>
<keyword evidence="1" id="KW-0479">Metal-binding</keyword>
<dbReference type="Gene3D" id="4.10.240.10">
    <property type="entry name" value="Zn(2)-C6 fungal-type DNA-binding domain"/>
    <property type="match status" value="1"/>
</dbReference>
<dbReference type="RefSeq" id="XP_043135217.1">
    <property type="nucleotide sequence ID" value="XM_043277327.1"/>
</dbReference>
<keyword evidence="5" id="KW-0539">Nucleus</keyword>
<feature type="compositionally biased region" description="Low complexity" evidence="6">
    <location>
        <begin position="93"/>
        <end position="103"/>
    </location>
</feature>
<evidence type="ECO:0000256" key="3">
    <source>
        <dbReference type="ARBA" id="ARBA00023125"/>
    </source>
</evidence>
<feature type="compositionally biased region" description="Polar residues" evidence="6">
    <location>
        <begin position="1"/>
        <end position="10"/>
    </location>
</feature>
<feature type="domain" description="Zn(2)-C6 fungal-type" evidence="7">
    <location>
        <begin position="46"/>
        <end position="74"/>
    </location>
</feature>
<feature type="region of interest" description="Disordered" evidence="6">
    <location>
        <begin position="403"/>
        <end position="442"/>
    </location>
</feature>
<feature type="region of interest" description="Disordered" evidence="6">
    <location>
        <begin position="880"/>
        <end position="939"/>
    </location>
</feature>
<feature type="compositionally biased region" description="Polar residues" evidence="6">
    <location>
        <begin position="235"/>
        <end position="246"/>
    </location>
</feature>
<name>A0A7R7VL62_ASPCH</name>
<feature type="compositionally biased region" description="Polar residues" evidence="6">
    <location>
        <begin position="763"/>
        <end position="775"/>
    </location>
</feature>
<feature type="compositionally biased region" description="Basic residues" evidence="6">
    <location>
        <begin position="125"/>
        <end position="134"/>
    </location>
</feature>
<evidence type="ECO:0000256" key="1">
    <source>
        <dbReference type="ARBA" id="ARBA00022723"/>
    </source>
</evidence>
<dbReference type="SMART" id="SM00906">
    <property type="entry name" value="Fungal_trans"/>
    <property type="match status" value="1"/>
</dbReference>
<dbReference type="GO" id="GO:0008270">
    <property type="term" value="F:zinc ion binding"/>
    <property type="evidence" value="ECO:0007669"/>
    <property type="project" value="InterPro"/>
</dbReference>
<evidence type="ECO:0000313" key="9">
    <source>
        <dbReference type="Proteomes" id="UP000637239"/>
    </source>
</evidence>
<feature type="compositionally biased region" description="Low complexity" evidence="6">
    <location>
        <begin position="215"/>
        <end position="232"/>
    </location>
</feature>
<dbReference type="PANTHER" id="PTHR47783">
    <property type="entry name" value="ZN(II)2CYS6 TRANSCRIPTION FACTOR (EUROFUNG)-RELATED"/>
    <property type="match status" value="1"/>
</dbReference>
<dbReference type="SUPFAM" id="SSF57701">
    <property type="entry name" value="Zn2/Cys6 DNA-binding domain"/>
    <property type="match status" value="1"/>
</dbReference>
<evidence type="ECO:0000256" key="4">
    <source>
        <dbReference type="ARBA" id="ARBA00023163"/>
    </source>
</evidence>
<dbReference type="InterPro" id="IPR007219">
    <property type="entry name" value="XnlR_reg_dom"/>
</dbReference>
<dbReference type="GeneID" id="66981054"/>
<proteinExistence type="predicted"/>
<dbReference type="Proteomes" id="UP000637239">
    <property type="component" value="Chromosome 3"/>
</dbReference>
<dbReference type="GO" id="GO:0000981">
    <property type="term" value="F:DNA-binding transcription factor activity, RNA polymerase II-specific"/>
    <property type="evidence" value="ECO:0007669"/>
    <property type="project" value="InterPro"/>
</dbReference>
<keyword evidence="4" id="KW-0804">Transcription</keyword>